<comment type="caution">
    <text evidence="13">The sequence shown here is derived from an EMBL/GenBank/DDBJ whole genome shotgun (WGS) entry which is preliminary data.</text>
</comment>
<organism evidence="13 14">
    <name type="scientific">Candidatus Jettenia ecosi</name>
    <dbReference type="NCBI Taxonomy" id="2494326"/>
    <lineage>
        <taxon>Bacteria</taxon>
        <taxon>Pseudomonadati</taxon>
        <taxon>Planctomycetota</taxon>
        <taxon>Candidatus Brocadiia</taxon>
        <taxon>Candidatus Brocadiales</taxon>
        <taxon>Candidatus Brocadiaceae</taxon>
        <taxon>Candidatus Jettenia</taxon>
    </lineage>
</organism>
<gene>
    <name evidence="13" type="ORF">JETT_0060</name>
</gene>
<feature type="coiled-coil region" evidence="9">
    <location>
        <begin position="248"/>
        <end position="293"/>
    </location>
</feature>
<evidence type="ECO:0000259" key="11">
    <source>
        <dbReference type="PROSITE" id="PS50112"/>
    </source>
</evidence>
<dbReference type="SMART" id="SM00388">
    <property type="entry name" value="HisKA"/>
    <property type="match status" value="1"/>
</dbReference>
<dbReference type="GO" id="GO:0005524">
    <property type="term" value="F:ATP binding"/>
    <property type="evidence" value="ECO:0007669"/>
    <property type="project" value="UniProtKB-KW"/>
</dbReference>
<accession>A0A533QG37</accession>
<keyword evidence="6 13" id="KW-0418">Kinase</keyword>
<keyword evidence="9" id="KW-0175">Coiled coil</keyword>
<feature type="domain" description="Histidine kinase" evidence="10">
    <location>
        <begin position="434"/>
        <end position="655"/>
    </location>
</feature>
<dbReference type="InterPro" id="IPR004358">
    <property type="entry name" value="Sig_transdc_His_kin-like_C"/>
</dbReference>
<dbReference type="CDD" id="cd00130">
    <property type="entry name" value="PAS"/>
    <property type="match status" value="1"/>
</dbReference>
<dbReference type="Pfam" id="PF00512">
    <property type="entry name" value="HisKA"/>
    <property type="match status" value="1"/>
</dbReference>
<name>A0A533QG37_9BACT</name>
<dbReference type="InterPro" id="IPR001610">
    <property type="entry name" value="PAC"/>
</dbReference>
<dbReference type="PROSITE" id="PS50113">
    <property type="entry name" value="PAC"/>
    <property type="match status" value="2"/>
</dbReference>
<dbReference type="Pfam" id="PF02518">
    <property type="entry name" value="HATPase_c"/>
    <property type="match status" value="1"/>
</dbReference>
<evidence type="ECO:0000313" key="13">
    <source>
        <dbReference type="EMBL" id="TLD43629.1"/>
    </source>
</evidence>
<dbReference type="SMART" id="SM00091">
    <property type="entry name" value="PAS"/>
    <property type="match status" value="2"/>
</dbReference>
<comment type="catalytic activity">
    <reaction evidence="1">
        <text>ATP + protein L-histidine = ADP + protein N-phospho-L-histidine.</text>
        <dbReference type="EC" id="2.7.13.3"/>
    </reaction>
</comment>
<dbReference type="SUPFAM" id="SSF47384">
    <property type="entry name" value="Homodimeric domain of signal transducing histidine kinase"/>
    <property type="match status" value="1"/>
</dbReference>
<dbReference type="Proteomes" id="UP000319783">
    <property type="component" value="Unassembled WGS sequence"/>
</dbReference>
<dbReference type="InterPro" id="IPR003661">
    <property type="entry name" value="HisK_dim/P_dom"/>
</dbReference>
<dbReference type="EC" id="2.7.13.3" evidence="2"/>
<dbReference type="SUPFAM" id="SSF55874">
    <property type="entry name" value="ATPase domain of HSP90 chaperone/DNA topoisomerase II/histidine kinase"/>
    <property type="match status" value="1"/>
</dbReference>
<dbReference type="PROSITE" id="PS50112">
    <property type="entry name" value="PAS"/>
    <property type="match status" value="1"/>
</dbReference>
<feature type="domain" description="PAS" evidence="11">
    <location>
        <begin position="297"/>
        <end position="367"/>
    </location>
</feature>
<dbReference type="AlphaFoldDB" id="A0A533QG37"/>
<evidence type="ECO:0000256" key="1">
    <source>
        <dbReference type="ARBA" id="ARBA00000085"/>
    </source>
</evidence>
<dbReference type="Pfam" id="PF13426">
    <property type="entry name" value="PAS_9"/>
    <property type="match status" value="1"/>
</dbReference>
<evidence type="ECO:0000256" key="2">
    <source>
        <dbReference type="ARBA" id="ARBA00012438"/>
    </source>
</evidence>
<feature type="domain" description="PAC" evidence="12">
    <location>
        <begin position="100"/>
        <end position="152"/>
    </location>
</feature>
<keyword evidence="4" id="KW-0808">Transferase</keyword>
<dbReference type="InterPro" id="IPR036890">
    <property type="entry name" value="HATPase_C_sf"/>
</dbReference>
<evidence type="ECO:0000256" key="6">
    <source>
        <dbReference type="ARBA" id="ARBA00022777"/>
    </source>
</evidence>
<keyword evidence="7" id="KW-0067">ATP-binding</keyword>
<dbReference type="Pfam" id="PF08448">
    <property type="entry name" value="PAS_4"/>
    <property type="match status" value="1"/>
</dbReference>
<dbReference type="InterPro" id="IPR003594">
    <property type="entry name" value="HATPase_dom"/>
</dbReference>
<dbReference type="EMBL" id="SULG01000001">
    <property type="protein sequence ID" value="TLD43629.1"/>
    <property type="molecule type" value="Genomic_DNA"/>
</dbReference>
<evidence type="ECO:0000256" key="3">
    <source>
        <dbReference type="ARBA" id="ARBA00022553"/>
    </source>
</evidence>
<reference evidence="13 14" key="1">
    <citation type="submission" date="2019-04" db="EMBL/GenBank/DDBJ databases">
        <title>Genome of a novel bacterium Candidatus Jettenia ecosi reconstructed from metagenome of an anammox bioreactor.</title>
        <authorList>
            <person name="Mardanov A.V."/>
            <person name="Beletsky A.V."/>
            <person name="Ravin N.V."/>
            <person name="Botchkova E.A."/>
            <person name="Litti Y.V."/>
            <person name="Nozhevnikova A.N."/>
        </authorList>
    </citation>
    <scope>NUCLEOTIDE SEQUENCE [LARGE SCALE GENOMIC DNA]</scope>
    <source>
        <strain evidence="13">J2</strain>
    </source>
</reference>
<dbReference type="InterPro" id="IPR000700">
    <property type="entry name" value="PAS-assoc_C"/>
</dbReference>
<dbReference type="PANTHER" id="PTHR43065:SF10">
    <property type="entry name" value="PEROXIDE STRESS-ACTIVATED HISTIDINE KINASE MAK3"/>
    <property type="match status" value="1"/>
</dbReference>
<dbReference type="PRINTS" id="PR00344">
    <property type="entry name" value="BCTRLSENSOR"/>
</dbReference>
<dbReference type="InterPro" id="IPR035965">
    <property type="entry name" value="PAS-like_dom_sf"/>
</dbReference>
<dbReference type="Gene3D" id="3.30.450.20">
    <property type="entry name" value="PAS domain"/>
    <property type="match status" value="2"/>
</dbReference>
<evidence type="ECO:0000256" key="9">
    <source>
        <dbReference type="SAM" id="Coils"/>
    </source>
</evidence>
<sequence length="665" mass="75787">MIAQINEKLKDGRWILDALMGYVTENISIAIVVAYISDITIYKISKYGAKLLERSQETVEGISFKDAVKELNILHADGITPARVEELPLPRVINNGEAVINEEWIICRPGGEKIIILVNACSIRNPNGTIVGGVSVWKDITKQKQMQRELGDVAKFSDENPHPLLRVTQDGTILYANPSSMPLLQDWNCKIGQSAPDFLHQIVADTFHTKLIKENIEVRYKDQIFSFTIVPVIGTSYINLYGLNVTQQKLAEEELEKYRKHLEELVEARTAELKMLNEQLKQEIIERTRVEKDLRISERRHRFLLDNLPVRIFYKDKNSVYIACNEHFARDLHRKPEEVIGKTDYDFFPKELADKYRTDDRKIMESGQIEAIEEEYKRNGQKLIIHTVKVPIKNENGECVGILGSFSDITEKINLEKEAERSRHLALLGELAAGVAHEINNPITGVINCAQILLNKNSEGSREKDLASRIIREGDRIASIVSKLLSFARDRDKKERSTINIQEVLSDTLILTGTQLRQEGIKVKLDIPKDLPEIYVNPHEIQQVFMNFISNARYALNQKYPGIHENKILEVSCEKITMNEHLYVKITFYDHGIGIPAHIRDKTMDPFFTTKPTSKGTGLGLSISYNIIVNHNGKLTIDSVEGEFTKVILILPTGEYHKKQEKSKA</sequence>
<protein>
    <recommendedName>
        <fullName evidence="2">histidine kinase</fullName>
        <ecNumber evidence="2">2.7.13.3</ecNumber>
    </recommendedName>
</protein>
<dbReference type="PROSITE" id="PS50109">
    <property type="entry name" value="HIS_KIN"/>
    <property type="match status" value="1"/>
</dbReference>
<dbReference type="PANTHER" id="PTHR43065">
    <property type="entry name" value="SENSOR HISTIDINE KINASE"/>
    <property type="match status" value="1"/>
</dbReference>
<evidence type="ECO:0000256" key="5">
    <source>
        <dbReference type="ARBA" id="ARBA00022741"/>
    </source>
</evidence>
<keyword evidence="3" id="KW-0597">Phosphoprotein</keyword>
<evidence type="ECO:0000256" key="8">
    <source>
        <dbReference type="ARBA" id="ARBA00023012"/>
    </source>
</evidence>
<evidence type="ECO:0000259" key="12">
    <source>
        <dbReference type="PROSITE" id="PS50113"/>
    </source>
</evidence>
<dbReference type="InterPro" id="IPR005467">
    <property type="entry name" value="His_kinase_dom"/>
</dbReference>
<dbReference type="Gene3D" id="3.30.565.10">
    <property type="entry name" value="Histidine kinase-like ATPase, C-terminal domain"/>
    <property type="match status" value="1"/>
</dbReference>
<keyword evidence="5" id="KW-0547">Nucleotide-binding</keyword>
<dbReference type="InterPro" id="IPR013656">
    <property type="entry name" value="PAS_4"/>
</dbReference>
<evidence type="ECO:0000313" key="14">
    <source>
        <dbReference type="Proteomes" id="UP000319783"/>
    </source>
</evidence>
<feature type="domain" description="PAC" evidence="12">
    <location>
        <begin position="365"/>
        <end position="421"/>
    </location>
</feature>
<evidence type="ECO:0000259" key="10">
    <source>
        <dbReference type="PROSITE" id="PS50109"/>
    </source>
</evidence>
<dbReference type="GO" id="GO:0000155">
    <property type="term" value="F:phosphorelay sensor kinase activity"/>
    <property type="evidence" value="ECO:0007669"/>
    <property type="project" value="InterPro"/>
</dbReference>
<dbReference type="SUPFAM" id="SSF55785">
    <property type="entry name" value="PYP-like sensor domain (PAS domain)"/>
    <property type="match status" value="2"/>
</dbReference>
<evidence type="ECO:0000256" key="4">
    <source>
        <dbReference type="ARBA" id="ARBA00022679"/>
    </source>
</evidence>
<dbReference type="SMART" id="SM00387">
    <property type="entry name" value="HATPase_c"/>
    <property type="match status" value="1"/>
</dbReference>
<dbReference type="InterPro" id="IPR000014">
    <property type="entry name" value="PAS"/>
</dbReference>
<keyword evidence="8" id="KW-0902">Two-component regulatory system</keyword>
<dbReference type="InterPro" id="IPR036097">
    <property type="entry name" value="HisK_dim/P_sf"/>
</dbReference>
<evidence type="ECO:0000256" key="7">
    <source>
        <dbReference type="ARBA" id="ARBA00022840"/>
    </source>
</evidence>
<dbReference type="Gene3D" id="1.10.287.130">
    <property type="match status" value="1"/>
</dbReference>
<dbReference type="CDD" id="cd00082">
    <property type="entry name" value="HisKA"/>
    <property type="match status" value="1"/>
</dbReference>
<dbReference type="NCBIfam" id="TIGR00229">
    <property type="entry name" value="sensory_box"/>
    <property type="match status" value="2"/>
</dbReference>
<dbReference type="SMART" id="SM00086">
    <property type="entry name" value="PAC"/>
    <property type="match status" value="2"/>
</dbReference>
<proteinExistence type="predicted"/>